<comment type="caution">
    <text evidence="1">The sequence shown here is derived from an EMBL/GenBank/DDBJ whole genome shotgun (WGS) entry which is preliminary data.</text>
</comment>
<sequence length="207" mass="23272">MTVTCPECGFNHEAHNTAQCIEKLREALAATQDALKVSQGELKAVRSLLDQQQFQLYFNGQTEKPHLNGWWLSLEKGRQDVLHEDKWVLADAAFEAGVIAGINGAERKKLPYSKTAKGKHELDEAMKGLTELQVKIAQKFPAQQRAEGADYLRRGVDVIIKLQDEIPEAEPWAIIHEESSYWIDTCNTKELAMELAQQLGLKVVFAD</sequence>
<dbReference type="AlphaFoldDB" id="A0A7W7NYD6"/>
<proteinExistence type="predicted"/>
<dbReference type="EMBL" id="JACHLI010000001">
    <property type="protein sequence ID" value="MBB4861593.1"/>
    <property type="molecule type" value="Genomic_DNA"/>
</dbReference>
<protein>
    <submittedName>
        <fullName evidence="1">Uncharacterized protein</fullName>
    </submittedName>
</protein>
<evidence type="ECO:0000313" key="2">
    <source>
        <dbReference type="Proteomes" id="UP000566995"/>
    </source>
</evidence>
<organism evidence="1 2">
    <name type="scientific">Pseudomonas nitroreducens</name>
    <dbReference type="NCBI Taxonomy" id="46680"/>
    <lineage>
        <taxon>Bacteria</taxon>
        <taxon>Pseudomonadati</taxon>
        <taxon>Pseudomonadota</taxon>
        <taxon>Gammaproteobacteria</taxon>
        <taxon>Pseudomonadales</taxon>
        <taxon>Pseudomonadaceae</taxon>
        <taxon>Pseudomonas</taxon>
    </lineage>
</organism>
<reference evidence="1 2" key="1">
    <citation type="submission" date="2020-08" db="EMBL/GenBank/DDBJ databases">
        <title>Functional genomics of gut bacteria from endangered species of beetles.</title>
        <authorList>
            <person name="Carlos-Shanley C."/>
        </authorList>
    </citation>
    <scope>NUCLEOTIDE SEQUENCE [LARGE SCALE GENOMIC DNA]</scope>
    <source>
        <strain evidence="1 2">S00179</strain>
    </source>
</reference>
<name>A0A7W7NYD6_PSENT</name>
<accession>A0A7W7NYD6</accession>
<evidence type="ECO:0000313" key="1">
    <source>
        <dbReference type="EMBL" id="MBB4861593.1"/>
    </source>
</evidence>
<dbReference type="Proteomes" id="UP000566995">
    <property type="component" value="Unassembled WGS sequence"/>
</dbReference>
<gene>
    <name evidence="1" type="ORF">HNP46_000404</name>
</gene>
<dbReference type="RefSeq" id="WP_184585850.1">
    <property type="nucleotide sequence ID" value="NZ_JACHLI010000001.1"/>
</dbReference>